<gene>
    <name evidence="2" type="primary">LOC111285915</name>
</gene>
<reference evidence="2" key="1">
    <citation type="submission" date="2025-08" db="UniProtKB">
        <authorList>
            <consortium name="RefSeq"/>
        </authorList>
    </citation>
    <scope>IDENTIFICATION</scope>
    <source>
        <tissue evidence="2">Fruit stalk</tissue>
    </source>
</reference>
<accession>A0A6P5XSW6</accession>
<organism evidence="1 2">
    <name type="scientific">Durio zibethinus</name>
    <name type="common">Durian</name>
    <dbReference type="NCBI Taxonomy" id="66656"/>
    <lineage>
        <taxon>Eukaryota</taxon>
        <taxon>Viridiplantae</taxon>
        <taxon>Streptophyta</taxon>
        <taxon>Embryophyta</taxon>
        <taxon>Tracheophyta</taxon>
        <taxon>Spermatophyta</taxon>
        <taxon>Magnoliopsida</taxon>
        <taxon>eudicotyledons</taxon>
        <taxon>Gunneridae</taxon>
        <taxon>Pentapetalae</taxon>
        <taxon>rosids</taxon>
        <taxon>malvids</taxon>
        <taxon>Malvales</taxon>
        <taxon>Malvaceae</taxon>
        <taxon>Helicteroideae</taxon>
        <taxon>Durio</taxon>
    </lineage>
</organism>
<proteinExistence type="predicted"/>
<dbReference type="Gene3D" id="3.10.280.10">
    <property type="entry name" value="Mitochondrial glycoprotein"/>
    <property type="match status" value="1"/>
</dbReference>
<sequence length="235" mass="26913">MARFIRTAQRTIVSSASKTLSNGNQSRIATAASLIQFKRYATCKTHLSPFKTNILRILSNEIEYQHDYAPPHQPATSFKSFTVQDRPGGKWMTMRGKYGDSEEIKIEVTMFDGCVFVPKPGEDSNGENVLLHISLLVDISKGQGCPEMEFLCSAWPDRLEIQKVYLLNRDKIVINPYMGPDFRKMDGKLQKMLCDYLEARGVNSELCVFLHEYMMNKDRIELIQWLGNVKSFVEK</sequence>
<evidence type="ECO:0000313" key="1">
    <source>
        <dbReference type="Proteomes" id="UP000515121"/>
    </source>
</evidence>
<dbReference type="PANTHER" id="PTHR10826">
    <property type="entry name" value="COMPLEMENT COMPONENT 1"/>
    <property type="match status" value="1"/>
</dbReference>
<dbReference type="Pfam" id="PF02330">
    <property type="entry name" value="MAM33"/>
    <property type="match status" value="1"/>
</dbReference>
<dbReference type="PANTHER" id="PTHR10826:SF14">
    <property type="entry name" value="MITOCHONDRIAL GLYCOPROTEIN FAMILY PROTEIN"/>
    <property type="match status" value="1"/>
</dbReference>
<dbReference type="FunFam" id="3.10.280.10:FF:000003">
    <property type="entry name" value="Mitochondrial glycoprotein"/>
    <property type="match status" value="1"/>
</dbReference>
<dbReference type="OrthoDB" id="278212at2759"/>
<dbReference type="InterPro" id="IPR003428">
    <property type="entry name" value="MAM33"/>
</dbReference>
<evidence type="ECO:0000313" key="2">
    <source>
        <dbReference type="RefSeq" id="XP_022731323.1"/>
    </source>
</evidence>
<name>A0A6P5XSW6_DURZI</name>
<dbReference type="RefSeq" id="XP_022731323.1">
    <property type="nucleotide sequence ID" value="XM_022875588.1"/>
</dbReference>
<protein>
    <submittedName>
        <fullName evidence="2">Uncharacterized protein At2g39795, mitochondrial isoform X1</fullName>
    </submittedName>
</protein>
<keyword evidence="1" id="KW-1185">Reference proteome</keyword>
<dbReference type="InterPro" id="IPR036561">
    <property type="entry name" value="MAM33_sf"/>
</dbReference>
<dbReference type="GO" id="GO:0005759">
    <property type="term" value="C:mitochondrial matrix"/>
    <property type="evidence" value="ECO:0007669"/>
    <property type="project" value="InterPro"/>
</dbReference>
<dbReference type="Proteomes" id="UP000515121">
    <property type="component" value="Unplaced"/>
</dbReference>
<dbReference type="KEGG" id="dzi:111285915"/>
<dbReference type="GeneID" id="111285915"/>
<dbReference type="SUPFAM" id="SSF54529">
    <property type="entry name" value="Mitochondrial glycoprotein MAM33-like"/>
    <property type="match status" value="1"/>
</dbReference>
<dbReference type="AlphaFoldDB" id="A0A6P5XSW6"/>